<name>A0AAJ7SX13_PETMA</name>
<feature type="zinc finger region" description="C3H1-type" evidence="11">
    <location>
        <begin position="776"/>
        <end position="805"/>
    </location>
</feature>
<dbReference type="GO" id="GO:0008270">
    <property type="term" value="F:zinc ion binding"/>
    <property type="evidence" value="ECO:0007669"/>
    <property type="project" value="UniProtKB-KW"/>
</dbReference>
<evidence type="ECO:0000256" key="10">
    <source>
        <dbReference type="ARBA" id="ARBA00047957"/>
    </source>
</evidence>
<evidence type="ECO:0000256" key="11">
    <source>
        <dbReference type="PROSITE-ProRule" id="PRU00723"/>
    </source>
</evidence>
<protein>
    <recommendedName>
        <fullName evidence="4">Probable tRNA (uracil-O(2)-)-methyltransferase</fullName>
        <ecNumber evidence="3">2.1.1.211</ecNumber>
    </recommendedName>
</protein>
<keyword evidence="14" id="KW-1185">Reference proteome</keyword>
<evidence type="ECO:0000256" key="4">
    <source>
        <dbReference type="ARBA" id="ARBA00018325"/>
    </source>
</evidence>
<dbReference type="RefSeq" id="XP_032806296.1">
    <property type="nucleotide sequence ID" value="XM_032950405.1"/>
</dbReference>
<sequence>MQFRPSKAAAGEELAMEDKFWEAVEVWVRKPQVLNRRLCGASVAAREIARGLGALRDLLERGQSSQLSSDEADKVLRLWLKGNFCGERRERAAVAATDSEGGGPECDGLQFEVITRTLIPKELHKFAKMQELIVRDIHNALFVSVPLMEDAAGVVSVRTSNIYTVTCGTDDTKQWHVEVQACGDGEWQVDGVTLPALVWLETHFVPKLHKWMGENKQSDFPDSLSLLPVEKYGLLYQRLKEKYRNLVKVWPEVTDPEKFVYEDVAIASYLLVLWEEERAERGLEGRQSFVDLGCGNGLLVHILASEGHPGRGIDVRKRKIWDWYGAETILEECAITPGDDFLFTDVDWLIGNHSDELTPWIPVIAARSSFDCRYFVLPCCFHDFIGRYRRRSCRRSQYREYLDFVAEIGNACGFRVQEDTLRIPSTKRVCQVGKTRMYPQSEEALLEERRADFIRRRVGGQACRPPQPCSGHVNHRQQPRPSPAPPPGFLSAQEPDIKIPGKVMSDSPGRRKTASQDVLHHQASEHGDGISVGVQSLADFASEVDTKTADFPHCTLQQQSSNENINGTSFCGSNVHTDARFCNVGKSSNDVFMNDTLDSAHCTTLDLEAEQKGERVGEFHRNLLIKEPDAEHNEQPASSDTRPAGGWLGEFRPREREERVRNCVRLPLGLVERVVETVAKALLASTEERVNDGGTQESSPHWNRGGSIPLEGAAKLIDGETLQQLKCECGGLKTLLKNSHQVFIVLQSRVQLRDWRREQVVKKPKNNRKKSAADCYKTRVCWFYSHHPDGCPREASCCPYAHGLEDLHGQQGQGRSCPQTTWF</sequence>
<dbReference type="InterPro" id="IPR000571">
    <property type="entry name" value="Znf_CCCH"/>
</dbReference>
<evidence type="ECO:0000256" key="9">
    <source>
        <dbReference type="ARBA" id="ARBA00022694"/>
    </source>
</evidence>
<keyword evidence="6" id="KW-0489">Methyltransferase</keyword>
<dbReference type="Proteomes" id="UP001318040">
    <property type="component" value="Chromosome 9"/>
</dbReference>
<dbReference type="PANTHER" id="PTHR21210">
    <property type="entry name" value="TRNA (URACIL-O(2)-)-METHYLTRANSFERASE-RELATED"/>
    <property type="match status" value="1"/>
</dbReference>
<keyword evidence="11" id="KW-0862">Zinc</keyword>
<feature type="domain" description="C3H1-type" evidence="13">
    <location>
        <begin position="776"/>
        <end position="805"/>
    </location>
</feature>
<evidence type="ECO:0000256" key="8">
    <source>
        <dbReference type="ARBA" id="ARBA00022691"/>
    </source>
</evidence>
<keyword evidence="11" id="KW-0479">Metal-binding</keyword>
<reference evidence="15" key="1">
    <citation type="submission" date="2025-08" db="UniProtKB">
        <authorList>
            <consortium name="RefSeq"/>
        </authorList>
    </citation>
    <scope>IDENTIFICATION</scope>
    <source>
        <tissue evidence="15">Sperm</tissue>
    </source>
</reference>
<evidence type="ECO:0000256" key="6">
    <source>
        <dbReference type="ARBA" id="ARBA00022603"/>
    </source>
</evidence>
<evidence type="ECO:0000313" key="15">
    <source>
        <dbReference type="RefSeq" id="XP_032806296.1"/>
    </source>
</evidence>
<keyword evidence="8" id="KW-0949">S-adenosyl-L-methionine</keyword>
<evidence type="ECO:0000256" key="12">
    <source>
        <dbReference type="SAM" id="MobiDB-lite"/>
    </source>
</evidence>
<feature type="region of interest" description="Disordered" evidence="12">
    <location>
        <begin position="461"/>
        <end position="494"/>
    </location>
</feature>
<keyword evidence="5" id="KW-0963">Cytoplasm</keyword>
<evidence type="ECO:0000256" key="5">
    <source>
        <dbReference type="ARBA" id="ARBA00022490"/>
    </source>
</evidence>
<dbReference type="KEGG" id="pmrn:116940500"/>
<dbReference type="GO" id="GO:0005737">
    <property type="term" value="C:cytoplasm"/>
    <property type="evidence" value="ECO:0007669"/>
    <property type="project" value="UniProtKB-SubCell"/>
</dbReference>
<comment type="subcellular location">
    <subcellularLocation>
        <location evidence="1">Cytoplasm</location>
    </subcellularLocation>
</comment>
<dbReference type="InterPro" id="IPR011671">
    <property type="entry name" value="tRNA_uracil_MeTrfase"/>
</dbReference>
<dbReference type="Pfam" id="PF07757">
    <property type="entry name" value="AdoMet_MTase"/>
    <property type="match status" value="1"/>
</dbReference>
<dbReference type="PANTHER" id="PTHR21210:SF0">
    <property type="entry name" value="TRNA (URACIL-O(2)-)-METHYLTRANSFERASE-RELATED"/>
    <property type="match status" value="1"/>
</dbReference>
<dbReference type="AlphaFoldDB" id="A0AAJ7SX13"/>
<evidence type="ECO:0000256" key="2">
    <source>
        <dbReference type="ARBA" id="ARBA00009056"/>
    </source>
</evidence>
<evidence type="ECO:0000313" key="14">
    <source>
        <dbReference type="Proteomes" id="UP001318040"/>
    </source>
</evidence>
<dbReference type="PROSITE" id="PS50103">
    <property type="entry name" value="ZF_C3H1"/>
    <property type="match status" value="1"/>
</dbReference>
<comment type="similarity">
    <text evidence="2">Belongs to the TRM44 family.</text>
</comment>
<dbReference type="CTD" id="152992"/>
<keyword evidence="7" id="KW-0808">Transferase</keyword>
<dbReference type="GO" id="GO:0141101">
    <property type="term" value="F:tRNA(Ser) (uridine(44)-2'-O-)-methyltransferase activity"/>
    <property type="evidence" value="ECO:0007669"/>
    <property type="project" value="UniProtKB-EC"/>
</dbReference>
<evidence type="ECO:0000256" key="3">
    <source>
        <dbReference type="ARBA" id="ARBA00012795"/>
    </source>
</evidence>
<accession>A0AAJ7SX13</accession>
<keyword evidence="9" id="KW-0819">tRNA processing</keyword>
<evidence type="ECO:0000256" key="7">
    <source>
        <dbReference type="ARBA" id="ARBA00022679"/>
    </source>
</evidence>
<organism evidence="14 15">
    <name type="scientific">Petromyzon marinus</name>
    <name type="common">Sea lamprey</name>
    <dbReference type="NCBI Taxonomy" id="7757"/>
    <lineage>
        <taxon>Eukaryota</taxon>
        <taxon>Metazoa</taxon>
        <taxon>Chordata</taxon>
        <taxon>Craniata</taxon>
        <taxon>Vertebrata</taxon>
        <taxon>Cyclostomata</taxon>
        <taxon>Hyperoartia</taxon>
        <taxon>Petromyzontiformes</taxon>
        <taxon>Petromyzontidae</taxon>
        <taxon>Petromyzon</taxon>
    </lineage>
</organism>
<feature type="region of interest" description="Disordered" evidence="12">
    <location>
        <begin position="628"/>
        <end position="649"/>
    </location>
</feature>
<keyword evidence="11" id="KW-0863">Zinc-finger</keyword>
<evidence type="ECO:0000259" key="13">
    <source>
        <dbReference type="PROSITE" id="PS50103"/>
    </source>
</evidence>
<dbReference type="EC" id="2.1.1.211" evidence="3"/>
<comment type="catalytic activity">
    <reaction evidence="10">
        <text>uridine(44) in tRNA(Ser) + S-adenosyl-L-methionine = 2'-O-methyluridine(44) in tRNA(Ser) + S-adenosyl-L-homocysteine + H(+)</text>
        <dbReference type="Rhea" id="RHEA:43100"/>
        <dbReference type="Rhea" id="RHEA-COMP:10339"/>
        <dbReference type="Rhea" id="RHEA-COMP:10340"/>
        <dbReference type="ChEBI" id="CHEBI:15378"/>
        <dbReference type="ChEBI" id="CHEBI:57856"/>
        <dbReference type="ChEBI" id="CHEBI:59789"/>
        <dbReference type="ChEBI" id="CHEBI:65315"/>
        <dbReference type="ChEBI" id="CHEBI:74478"/>
        <dbReference type="EC" id="2.1.1.211"/>
    </reaction>
</comment>
<evidence type="ECO:0000256" key="1">
    <source>
        <dbReference type="ARBA" id="ARBA00004496"/>
    </source>
</evidence>
<gene>
    <name evidence="15" type="primary">TRMT44</name>
</gene>
<proteinExistence type="inferred from homology"/>
<dbReference type="GO" id="GO:0030488">
    <property type="term" value="P:tRNA methylation"/>
    <property type="evidence" value="ECO:0007669"/>
    <property type="project" value="TreeGrafter"/>
</dbReference>